<comment type="similarity">
    <text evidence="1">Belongs to the peptidase C2 family.</text>
</comment>
<gene>
    <name evidence="3" type="ORF">DPMN_069941</name>
</gene>
<dbReference type="Proteomes" id="UP000828390">
    <property type="component" value="Unassembled WGS sequence"/>
</dbReference>
<dbReference type="InterPro" id="IPR022684">
    <property type="entry name" value="Calpain_cysteine_protease"/>
</dbReference>
<reference evidence="3" key="2">
    <citation type="submission" date="2020-11" db="EMBL/GenBank/DDBJ databases">
        <authorList>
            <person name="McCartney M.A."/>
            <person name="Auch B."/>
            <person name="Kono T."/>
            <person name="Mallez S."/>
            <person name="Becker A."/>
            <person name="Gohl D.M."/>
            <person name="Silverstein K.A.T."/>
            <person name="Koren S."/>
            <person name="Bechman K.B."/>
            <person name="Herman A."/>
            <person name="Abrahante J.E."/>
            <person name="Garbe J."/>
        </authorList>
    </citation>
    <scope>NUCLEOTIDE SEQUENCE</scope>
    <source>
        <strain evidence="3">Duluth1</strain>
        <tissue evidence="3">Whole animal</tissue>
    </source>
</reference>
<dbReference type="SMART" id="SM00720">
    <property type="entry name" value="calpain_III"/>
    <property type="match status" value="1"/>
</dbReference>
<evidence type="ECO:0000256" key="1">
    <source>
        <dbReference type="ARBA" id="ARBA00007623"/>
    </source>
</evidence>
<dbReference type="PANTHER" id="PTHR10183">
    <property type="entry name" value="CALPAIN"/>
    <property type="match status" value="1"/>
</dbReference>
<dbReference type="GO" id="GO:0006508">
    <property type="term" value="P:proteolysis"/>
    <property type="evidence" value="ECO:0007669"/>
    <property type="project" value="InterPro"/>
</dbReference>
<dbReference type="GO" id="GO:0005737">
    <property type="term" value="C:cytoplasm"/>
    <property type="evidence" value="ECO:0007669"/>
    <property type="project" value="TreeGrafter"/>
</dbReference>
<dbReference type="EMBL" id="JAIWYP010000014">
    <property type="protein sequence ID" value="KAH3710459.1"/>
    <property type="molecule type" value="Genomic_DNA"/>
</dbReference>
<keyword evidence="4" id="KW-1185">Reference proteome</keyword>
<name>A0A9D3Z5A0_DREPO</name>
<feature type="domain" description="Peptidase C2 calpain" evidence="2">
    <location>
        <begin position="2"/>
        <end position="131"/>
    </location>
</feature>
<dbReference type="SUPFAM" id="SSF49758">
    <property type="entry name" value="Calpain large subunit, middle domain (domain III)"/>
    <property type="match status" value="1"/>
</dbReference>
<dbReference type="PANTHER" id="PTHR10183:SF433">
    <property type="entry name" value="CALPAIN-A-RELATED"/>
    <property type="match status" value="1"/>
</dbReference>
<evidence type="ECO:0000313" key="3">
    <source>
        <dbReference type="EMBL" id="KAH3710459.1"/>
    </source>
</evidence>
<proteinExistence type="inferred from homology"/>
<accession>A0A9D3Z5A0</accession>
<dbReference type="AlphaFoldDB" id="A0A9D3Z5A0"/>
<dbReference type="InterPro" id="IPR036213">
    <property type="entry name" value="Calpain_III_sf"/>
</dbReference>
<protein>
    <recommendedName>
        <fullName evidence="2">Peptidase C2 calpain domain-containing protein</fullName>
    </recommendedName>
</protein>
<dbReference type="Gene3D" id="2.60.120.380">
    <property type="match status" value="1"/>
</dbReference>
<sequence>MKLHMRNPRIPLHVLHPDAINRVVAPGYHGKSHVIISLVQDYRHGAKTANSLLMPIGFSVYKTKNPVRDEKRSLSKLSLLGEVTSYNDNREISTRFDLSPGSYFIVPYCLSDNHSGQFLVRVLAEKDPVAGKTGCVVS</sequence>
<dbReference type="InterPro" id="IPR022683">
    <property type="entry name" value="Calpain_III"/>
</dbReference>
<reference evidence="3" key="1">
    <citation type="journal article" date="2019" name="bioRxiv">
        <title>The Genome of the Zebra Mussel, Dreissena polymorpha: A Resource for Invasive Species Research.</title>
        <authorList>
            <person name="McCartney M.A."/>
            <person name="Auch B."/>
            <person name="Kono T."/>
            <person name="Mallez S."/>
            <person name="Zhang Y."/>
            <person name="Obille A."/>
            <person name="Becker A."/>
            <person name="Abrahante J.E."/>
            <person name="Garbe J."/>
            <person name="Badalamenti J.P."/>
            <person name="Herman A."/>
            <person name="Mangelson H."/>
            <person name="Liachko I."/>
            <person name="Sullivan S."/>
            <person name="Sone E.D."/>
            <person name="Koren S."/>
            <person name="Silverstein K.A.T."/>
            <person name="Beckman K.B."/>
            <person name="Gohl D.M."/>
        </authorList>
    </citation>
    <scope>NUCLEOTIDE SEQUENCE</scope>
    <source>
        <strain evidence="3">Duluth1</strain>
        <tissue evidence="3">Whole animal</tissue>
    </source>
</reference>
<evidence type="ECO:0000259" key="2">
    <source>
        <dbReference type="SMART" id="SM00720"/>
    </source>
</evidence>
<dbReference type="Pfam" id="PF01067">
    <property type="entry name" value="Calpain_III"/>
    <property type="match status" value="1"/>
</dbReference>
<comment type="caution">
    <text evidence="3">The sequence shown here is derived from an EMBL/GenBank/DDBJ whole genome shotgun (WGS) entry which is preliminary data.</text>
</comment>
<organism evidence="3 4">
    <name type="scientific">Dreissena polymorpha</name>
    <name type="common">Zebra mussel</name>
    <name type="synonym">Mytilus polymorpha</name>
    <dbReference type="NCBI Taxonomy" id="45954"/>
    <lineage>
        <taxon>Eukaryota</taxon>
        <taxon>Metazoa</taxon>
        <taxon>Spiralia</taxon>
        <taxon>Lophotrochozoa</taxon>
        <taxon>Mollusca</taxon>
        <taxon>Bivalvia</taxon>
        <taxon>Autobranchia</taxon>
        <taxon>Heteroconchia</taxon>
        <taxon>Euheterodonta</taxon>
        <taxon>Imparidentia</taxon>
        <taxon>Neoheterodontei</taxon>
        <taxon>Myida</taxon>
        <taxon>Dreissenoidea</taxon>
        <taxon>Dreissenidae</taxon>
        <taxon>Dreissena</taxon>
    </lineage>
</organism>
<evidence type="ECO:0000313" key="4">
    <source>
        <dbReference type="Proteomes" id="UP000828390"/>
    </source>
</evidence>
<dbReference type="InterPro" id="IPR022682">
    <property type="entry name" value="Calpain_domain_III"/>
</dbReference>
<dbReference type="GO" id="GO:0004198">
    <property type="term" value="F:calcium-dependent cysteine-type endopeptidase activity"/>
    <property type="evidence" value="ECO:0007669"/>
    <property type="project" value="InterPro"/>
</dbReference>